<evidence type="ECO:0000313" key="3">
    <source>
        <dbReference type="Proteomes" id="UP000075359"/>
    </source>
</evidence>
<name>A0A151CJ38_9BACT</name>
<dbReference type="RefSeq" id="WP_067328405.1">
    <property type="nucleotide sequence ID" value="NZ_LNKT01000001.1"/>
</dbReference>
<proteinExistence type="predicted"/>
<keyword evidence="1" id="KW-0472">Membrane</keyword>
<evidence type="ECO:0000313" key="2">
    <source>
        <dbReference type="EMBL" id="KYJ87509.1"/>
    </source>
</evidence>
<keyword evidence="1" id="KW-0812">Transmembrane</keyword>
<protein>
    <submittedName>
        <fullName evidence="2">Uncharacterized protein</fullName>
    </submittedName>
</protein>
<keyword evidence="3" id="KW-1185">Reference proteome</keyword>
<feature type="transmembrane region" description="Helical" evidence="1">
    <location>
        <begin position="130"/>
        <end position="147"/>
    </location>
</feature>
<gene>
    <name evidence="2" type="ORF">AS592_10395</name>
</gene>
<keyword evidence="1" id="KW-1133">Transmembrane helix</keyword>
<comment type="caution">
    <text evidence="2">The sequence shown here is derived from an EMBL/GenBank/DDBJ whole genome shotgun (WGS) entry which is preliminary data.</text>
</comment>
<dbReference type="EMBL" id="LNKT01000001">
    <property type="protein sequence ID" value="KYJ87509.1"/>
    <property type="molecule type" value="Genomic_DNA"/>
</dbReference>
<dbReference type="Proteomes" id="UP000075359">
    <property type="component" value="Unassembled WGS sequence"/>
</dbReference>
<dbReference type="STRING" id="1630136.AS592_10395"/>
<dbReference type="AlphaFoldDB" id="A0A151CJ38"/>
<reference evidence="2 3" key="1">
    <citation type="submission" date="2015-11" db="EMBL/GenBank/DDBJ databases">
        <title>Draft genome of Sulfurovum riftiae 1812E, a member of the Epsilonproteobacteria isolated from the tube of the deep-sea hydrothermal vent tubewom Riftia pachyptila.</title>
        <authorList>
            <person name="Vetriani C."/>
            <person name="Giovannelli D."/>
        </authorList>
    </citation>
    <scope>NUCLEOTIDE SEQUENCE [LARGE SCALE GENOMIC DNA]</scope>
    <source>
        <strain evidence="2 3">1812E</strain>
    </source>
</reference>
<evidence type="ECO:0000256" key="1">
    <source>
        <dbReference type="SAM" id="Phobius"/>
    </source>
</evidence>
<sequence length="276" mass="33049">MPERNQYDTLVIYSEIKKDIQKQKRMIWLSGFLFFILLMVVIPLAFWLFFGLLSFADLPFFDQGFIGMFRHTKLFLLPYTFLLVFYFITMYLKDRKLHLKNKKHYKKAVIFFAITLFIVVLPYIFTNNVLLTMLFFLFFIMTVYYLSMTYYDVELQKAYNIHDHPYVLEDFGWMTSMGMVDSPTTIRDDMNRAKIFVQASTLGFDFIATFIDLIVKSILFMFAVKDKHYVQEAARLFHVILEAKPDDKYDTFSVQSKVILELLKLCFIYEWEYIAL</sequence>
<feature type="transmembrane region" description="Helical" evidence="1">
    <location>
        <begin position="27"/>
        <end position="55"/>
    </location>
</feature>
<dbReference type="InterPro" id="IPR036259">
    <property type="entry name" value="MFS_trans_sf"/>
</dbReference>
<feature type="transmembrane region" description="Helical" evidence="1">
    <location>
        <begin position="75"/>
        <end position="92"/>
    </location>
</feature>
<dbReference type="SUPFAM" id="SSF103473">
    <property type="entry name" value="MFS general substrate transporter"/>
    <property type="match status" value="1"/>
</dbReference>
<accession>A0A151CJ38</accession>
<feature type="transmembrane region" description="Helical" evidence="1">
    <location>
        <begin position="104"/>
        <end position="124"/>
    </location>
</feature>
<organism evidence="2 3">
    <name type="scientific">Sulfurovum riftiae</name>
    <dbReference type="NCBI Taxonomy" id="1630136"/>
    <lineage>
        <taxon>Bacteria</taxon>
        <taxon>Pseudomonadati</taxon>
        <taxon>Campylobacterota</taxon>
        <taxon>Epsilonproteobacteria</taxon>
        <taxon>Campylobacterales</taxon>
        <taxon>Sulfurovaceae</taxon>
        <taxon>Sulfurovum</taxon>
    </lineage>
</organism>